<reference evidence="12" key="1">
    <citation type="submission" date="2020-07" db="EMBL/GenBank/DDBJ databases">
        <title>Multicomponent nature underlies the extraordinary mechanical properties of spider dragline silk.</title>
        <authorList>
            <person name="Kono N."/>
            <person name="Nakamura H."/>
            <person name="Mori M."/>
            <person name="Yoshida Y."/>
            <person name="Ohtoshi R."/>
            <person name="Malay A.D."/>
            <person name="Moran D.A.P."/>
            <person name="Tomita M."/>
            <person name="Numata K."/>
            <person name="Arakawa K."/>
        </authorList>
    </citation>
    <scope>NUCLEOTIDE SEQUENCE</scope>
</reference>
<evidence type="ECO:0000313" key="12">
    <source>
        <dbReference type="EMBL" id="GFR23374.1"/>
    </source>
</evidence>
<dbReference type="GO" id="GO:0031380">
    <property type="term" value="C:nuclear RNA-directed RNA polymerase complex"/>
    <property type="evidence" value="ECO:0007669"/>
    <property type="project" value="TreeGrafter"/>
</dbReference>
<dbReference type="PANTHER" id="PTHR23079">
    <property type="entry name" value="RNA-DEPENDENT RNA POLYMERASE"/>
    <property type="match status" value="1"/>
</dbReference>
<evidence type="ECO:0000313" key="13">
    <source>
        <dbReference type="Proteomes" id="UP000887116"/>
    </source>
</evidence>
<keyword evidence="2 8" id="KW-0696">RNA-directed RNA polymerase</keyword>
<name>A0A8X6IJI3_TRICU</name>
<evidence type="ECO:0000256" key="1">
    <source>
        <dbReference type="ARBA" id="ARBA00005762"/>
    </source>
</evidence>
<dbReference type="InterPro" id="IPR007855">
    <property type="entry name" value="RDRP"/>
</dbReference>
<dbReference type="InterPro" id="IPR056053">
    <property type="entry name" value="DUF7636"/>
</dbReference>
<feature type="domain" description="DUF7636" evidence="10">
    <location>
        <begin position="495"/>
        <end position="549"/>
    </location>
</feature>
<dbReference type="Proteomes" id="UP000887116">
    <property type="component" value="Unassembled WGS sequence"/>
</dbReference>
<comment type="caution">
    <text evidence="12">The sequence shown here is derived from an EMBL/GenBank/DDBJ whole genome shotgun (WGS) entry which is preliminary data.</text>
</comment>
<organism evidence="12 13">
    <name type="scientific">Trichonephila clavata</name>
    <name type="common">Joro spider</name>
    <name type="synonym">Nephila clavata</name>
    <dbReference type="NCBI Taxonomy" id="2740835"/>
    <lineage>
        <taxon>Eukaryota</taxon>
        <taxon>Metazoa</taxon>
        <taxon>Ecdysozoa</taxon>
        <taxon>Arthropoda</taxon>
        <taxon>Chelicerata</taxon>
        <taxon>Arachnida</taxon>
        <taxon>Araneae</taxon>
        <taxon>Araneomorphae</taxon>
        <taxon>Entelegynae</taxon>
        <taxon>Araneoidea</taxon>
        <taxon>Nephilidae</taxon>
        <taxon>Trichonephila</taxon>
    </lineage>
</organism>
<dbReference type="EC" id="2.7.7.48" evidence="8"/>
<evidence type="ECO:0000256" key="7">
    <source>
        <dbReference type="ARBA" id="ARBA00048744"/>
    </source>
</evidence>
<keyword evidence="5 8" id="KW-0694">RNA-binding</keyword>
<proteinExistence type="inferred from homology"/>
<evidence type="ECO:0000256" key="4">
    <source>
        <dbReference type="ARBA" id="ARBA00022695"/>
    </source>
</evidence>
<keyword evidence="4 8" id="KW-0548">Nucleotidyltransferase</keyword>
<feature type="domain" description="RDRP core" evidence="9">
    <location>
        <begin position="14"/>
        <end position="145"/>
    </location>
</feature>
<comment type="catalytic activity">
    <reaction evidence="7 8">
        <text>RNA(n) + a ribonucleoside 5'-triphosphate = RNA(n+1) + diphosphate</text>
        <dbReference type="Rhea" id="RHEA:21248"/>
        <dbReference type="Rhea" id="RHEA-COMP:14527"/>
        <dbReference type="Rhea" id="RHEA-COMP:17342"/>
        <dbReference type="ChEBI" id="CHEBI:33019"/>
        <dbReference type="ChEBI" id="CHEBI:61557"/>
        <dbReference type="ChEBI" id="CHEBI:140395"/>
        <dbReference type="EC" id="2.7.7.48"/>
    </reaction>
</comment>
<dbReference type="GO" id="GO:0003968">
    <property type="term" value="F:RNA-directed RNA polymerase activity"/>
    <property type="evidence" value="ECO:0007669"/>
    <property type="project" value="UniProtKB-KW"/>
</dbReference>
<keyword evidence="6" id="KW-0943">RNA-mediated gene silencing</keyword>
<protein>
    <recommendedName>
        <fullName evidence="8">RNA-dependent RNA polymerase</fullName>
        <ecNumber evidence="8">2.7.7.48</ecNumber>
    </recommendedName>
</protein>
<evidence type="ECO:0000259" key="11">
    <source>
        <dbReference type="Pfam" id="PF26253"/>
    </source>
</evidence>
<evidence type="ECO:0000256" key="2">
    <source>
        <dbReference type="ARBA" id="ARBA00022484"/>
    </source>
</evidence>
<accession>A0A8X6IJI3</accession>
<feature type="domain" description="RDRP C-terminal head" evidence="11">
    <location>
        <begin position="167"/>
        <end position="301"/>
    </location>
</feature>
<evidence type="ECO:0000256" key="3">
    <source>
        <dbReference type="ARBA" id="ARBA00022679"/>
    </source>
</evidence>
<evidence type="ECO:0000256" key="8">
    <source>
        <dbReference type="RuleBase" id="RU363098"/>
    </source>
</evidence>
<dbReference type="Pfam" id="PF26253">
    <property type="entry name" value="RdRP_head"/>
    <property type="match status" value="1"/>
</dbReference>
<dbReference type="GO" id="GO:0003723">
    <property type="term" value="F:RNA binding"/>
    <property type="evidence" value="ECO:0007669"/>
    <property type="project" value="UniProtKB-KW"/>
</dbReference>
<dbReference type="OrthoDB" id="6513042at2759"/>
<dbReference type="GO" id="GO:0030422">
    <property type="term" value="P:siRNA processing"/>
    <property type="evidence" value="ECO:0007669"/>
    <property type="project" value="TreeGrafter"/>
</dbReference>
<dbReference type="InterPro" id="IPR057596">
    <property type="entry name" value="RDRP_core"/>
</dbReference>
<dbReference type="InterPro" id="IPR058752">
    <property type="entry name" value="RDRP_C_head"/>
</dbReference>
<evidence type="ECO:0000256" key="5">
    <source>
        <dbReference type="ARBA" id="ARBA00022884"/>
    </source>
</evidence>
<dbReference type="AlphaFoldDB" id="A0A8X6IJI3"/>
<dbReference type="PANTHER" id="PTHR23079:SF55">
    <property type="entry name" value="RNA-DIRECTED RNA POLYMERASE"/>
    <property type="match status" value="1"/>
</dbReference>
<keyword evidence="3 8" id="KW-0808">Transferase</keyword>
<dbReference type="EMBL" id="BMAO01028282">
    <property type="protein sequence ID" value="GFR23374.1"/>
    <property type="molecule type" value="Genomic_DNA"/>
</dbReference>
<comment type="similarity">
    <text evidence="1 8">Belongs to the RdRP family.</text>
</comment>
<evidence type="ECO:0000256" key="6">
    <source>
        <dbReference type="ARBA" id="ARBA00023158"/>
    </source>
</evidence>
<evidence type="ECO:0000259" key="10">
    <source>
        <dbReference type="Pfam" id="PF24642"/>
    </source>
</evidence>
<evidence type="ECO:0000259" key="9">
    <source>
        <dbReference type="Pfam" id="PF05183"/>
    </source>
</evidence>
<keyword evidence="13" id="KW-1185">Reference proteome</keyword>
<dbReference type="Pfam" id="PF05183">
    <property type="entry name" value="RdRP"/>
    <property type="match status" value="1"/>
</dbReference>
<sequence>MVTVKNRDAPIRSSDLDGDEYSVLWNDDLIFHRSNEPAGTFHSAQQDAKKNITNSDMIDFLVEYIKNDQVGVVSNAHLVHADQKDIFSDVCIRIADKFSYAVDFAKTGISRHLSPSEKPSKYPDFTEKSDKETYQSKKALGKMFRVARDYESENENASIAYQDVKVDSDLEYPGWEQYKDNAIQSRNKFDALLKTVLRNYGIQHEAEVFSGAFTNLHCRFHERKDREDIEKVVIRCIKRLSKSMHEEFLEEFKDRGDVKQIDVRILQKASAWYVVTYSDSNAKFLSFPWTVAKLLANIKLRKIGDRPLLFSPIVEKMNNQIKLCESKGMLPISMTSNLWQEYRFICDPSLVQLAFRVLLLWAENEKMIEKSGLKNLITFNVFLKLFLHVAEKANYVARKDGNPIISQAKPLFSAASLCLEFFRFCLTLRFYQKFEILEMIPFSIPKYSALSKKCVVAYHQFALAGKFETLEFGDRRKEKCFPMKPVSIDSRLFPEVPVSRTSLRRAQEALRVHSGVEDVSLREISESKKVVVSANGTVQSLKALKAILKKKEQHLTYFFSTGLLPGA</sequence>
<dbReference type="Pfam" id="PF24642">
    <property type="entry name" value="DUF7636"/>
    <property type="match status" value="1"/>
</dbReference>
<gene>
    <name evidence="12" type="primary">RDR1</name>
    <name evidence="12" type="ORF">TNCT_31551</name>
</gene>